<dbReference type="InterPro" id="IPR013320">
    <property type="entry name" value="ConA-like_dom_sf"/>
</dbReference>
<dbReference type="EMBL" id="FNDO01000035">
    <property type="protein sequence ID" value="SDI27158.1"/>
    <property type="molecule type" value="Genomic_DNA"/>
</dbReference>
<comment type="similarity">
    <text evidence="1">Belongs to the glycosyl hydrolase 16 family.</text>
</comment>
<dbReference type="Gene3D" id="2.60.120.200">
    <property type="match status" value="1"/>
</dbReference>
<protein>
    <submittedName>
        <fullName evidence="5">Glycosyl hydrolases family 16</fullName>
    </submittedName>
</protein>
<dbReference type="PROSITE" id="PS51762">
    <property type="entry name" value="GH16_2"/>
    <property type="match status" value="1"/>
</dbReference>
<dbReference type="InterPro" id="IPR000757">
    <property type="entry name" value="Beta-glucanase-like"/>
</dbReference>
<dbReference type="Proteomes" id="UP000181870">
    <property type="component" value="Unassembled WGS sequence"/>
</dbReference>
<evidence type="ECO:0000256" key="3">
    <source>
        <dbReference type="SAM" id="SignalP"/>
    </source>
</evidence>
<dbReference type="Pfam" id="PF00722">
    <property type="entry name" value="Glyco_hydro_16"/>
    <property type="match status" value="1"/>
</dbReference>
<dbReference type="AlphaFoldDB" id="A0A1G8J7B2"/>
<feature type="domain" description="GH16" evidence="4">
    <location>
        <begin position="38"/>
        <end position="322"/>
    </location>
</feature>
<feature type="signal peptide" evidence="3">
    <location>
        <begin position="1"/>
        <end position="20"/>
    </location>
</feature>
<dbReference type="SUPFAM" id="SSF49899">
    <property type="entry name" value="Concanavalin A-like lectins/glucanases"/>
    <property type="match status" value="1"/>
</dbReference>
<dbReference type="PANTHER" id="PTHR10963:SF55">
    <property type="entry name" value="GLYCOSIDE HYDROLASE FAMILY 16 PROTEIN"/>
    <property type="match status" value="1"/>
</dbReference>
<accession>A0A1G8J7B2</accession>
<evidence type="ECO:0000313" key="6">
    <source>
        <dbReference type="Proteomes" id="UP000181870"/>
    </source>
</evidence>
<name>A0A1G8J7B2_BACOV</name>
<gene>
    <name evidence="5" type="ORF">SAMN05192582_10358</name>
</gene>
<feature type="region of interest" description="Disordered" evidence="2">
    <location>
        <begin position="31"/>
        <end position="56"/>
    </location>
</feature>
<feature type="chain" id="PRO_5010194070" evidence="3">
    <location>
        <begin position="21"/>
        <end position="322"/>
    </location>
</feature>
<dbReference type="CDD" id="cd08023">
    <property type="entry name" value="GH16_laminarinase_like"/>
    <property type="match status" value="1"/>
</dbReference>
<sequence length="322" mass="36357">MKRIFNLLLGAMLLTLNAQCCPDDPVYAMNAQSSNSDDTGGGLYYPQKPEKPADTKDGYAPEGYSLVWNDEFNDKSSLSREWYFEKGGTGWGNNELQYYCLNGVYTPTGQETARIAGGSLLITAYKVEPSAASDNREYVSTRMNTNKSWKYGYIEMRAKLPAVKGTWPAFWMLSKDGNYDVSKGGGELDIVEWVGNEPDKAWFSSHCQHVTTGSNEQYTDPVTGKKYGHTASIDIEDAGTEFHCFGMEWTHEYIKAFLDGVQYYYAPNPKPGENDIYWWPFDKEYYIKLNLAIGGGWGGEVAPNFTSATYEIDWVRVYQKTE</sequence>
<keyword evidence="5" id="KW-0378">Hydrolase</keyword>
<dbReference type="GO" id="GO:0005975">
    <property type="term" value="P:carbohydrate metabolic process"/>
    <property type="evidence" value="ECO:0007669"/>
    <property type="project" value="InterPro"/>
</dbReference>
<evidence type="ECO:0000256" key="1">
    <source>
        <dbReference type="ARBA" id="ARBA00006865"/>
    </source>
</evidence>
<organism evidence="5 6">
    <name type="scientific">Bacteroides ovatus</name>
    <dbReference type="NCBI Taxonomy" id="28116"/>
    <lineage>
        <taxon>Bacteria</taxon>
        <taxon>Pseudomonadati</taxon>
        <taxon>Bacteroidota</taxon>
        <taxon>Bacteroidia</taxon>
        <taxon>Bacteroidales</taxon>
        <taxon>Bacteroidaceae</taxon>
        <taxon>Bacteroides</taxon>
    </lineage>
</organism>
<reference evidence="5 6" key="1">
    <citation type="submission" date="2016-10" db="EMBL/GenBank/DDBJ databases">
        <authorList>
            <person name="de Groot N.N."/>
        </authorList>
    </citation>
    <scope>NUCLEOTIDE SEQUENCE [LARGE SCALE GENOMIC DNA]</scope>
    <source>
        <strain evidence="5 6">NLAE-zl-C57</strain>
    </source>
</reference>
<dbReference type="PANTHER" id="PTHR10963">
    <property type="entry name" value="GLYCOSYL HYDROLASE-RELATED"/>
    <property type="match status" value="1"/>
</dbReference>
<proteinExistence type="inferred from homology"/>
<dbReference type="RefSeq" id="WP_074638057.1">
    <property type="nucleotide sequence ID" value="NZ_FNDO01000035.1"/>
</dbReference>
<evidence type="ECO:0000259" key="4">
    <source>
        <dbReference type="PROSITE" id="PS51762"/>
    </source>
</evidence>
<evidence type="ECO:0000256" key="2">
    <source>
        <dbReference type="SAM" id="MobiDB-lite"/>
    </source>
</evidence>
<keyword evidence="3" id="KW-0732">Signal</keyword>
<dbReference type="InterPro" id="IPR050546">
    <property type="entry name" value="Glycosyl_Hydrlase_16"/>
</dbReference>
<dbReference type="GO" id="GO:0004553">
    <property type="term" value="F:hydrolase activity, hydrolyzing O-glycosyl compounds"/>
    <property type="evidence" value="ECO:0007669"/>
    <property type="project" value="InterPro"/>
</dbReference>
<evidence type="ECO:0000313" key="5">
    <source>
        <dbReference type="EMBL" id="SDI27158.1"/>
    </source>
</evidence>